<evidence type="ECO:0000313" key="2">
    <source>
        <dbReference type="EMBL" id="EME31934.1"/>
    </source>
</evidence>
<evidence type="ECO:0000313" key="3">
    <source>
        <dbReference type="Proteomes" id="UP000030680"/>
    </source>
</evidence>
<dbReference type="RefSeq" id="XP_005708454.1">
    <property type="nucleotide sequence ID" value="XM_005708397.1"/>
</dbReference>
<dbReference type="KEGG" id="gsl:Gasu_09990"/>
<dbReference type="Gramene" id="EME31934">
    <property type="protein sequence ID" value="EME31934"/>
    <property type="gene ID" value="Gasu_09990"/>
</dbReference>
<feature type="domain" description="DUF1995" evidence="1">
    <location>
        <begin position="41"/>
        <end position="232"/>
    </location>
</feature>
<organism evidence="2 3">
    <name type="scientific">Galdieria sulphuraria</name>
    <name type="common">Red alga</name>
    <dbReference type="NCBI Taxonomy" id="130081"/>
    <lineage>
        <taxon>Eukaryota</taxon>
        <taxon>Rhodophyta</taxon>
        <taxon>Bangiophyceae</taxon>
        <taxon>Galdieriales</taxon>
        <taxon>Galdieriaceae</taxon>
        <taxon>Galdieria</taxon>
    </lineage>
</organism>
<keyword evidence="3" id="KW-1185">Reference proteome</keyword>
<dbReference type="InterPro" id="IPR018962">
    <property type="entry name" value="DUF1995"/>
</dbReference>
<dbReference type="Pfam" id="PF09353">
    <property type="entry name" value="DUF1995"/>
    <property type="match status" value="1"/>
</dbReference>
<dbReference type="AlphaFoldDB" id="M2Y7Y0"/>
<dbReference type="Proteomes" id="UP000030680">
    <property type="component" value="Unassembled WGS sequence"/>
</dbReference>
<dbReference type="GeneID" id="17090543"/>
<gene>
    <name evidence="2" type="ORF">Gasu_09990</name>
</gene>
<proteinExistence type="predicted"/>
<dbReference type="EMBL" id="KB454489">
    <property type="protein sequence ID" value="EME31934.1"/>
    <property type="molecule type" value="Genomic_DNA"/>
</dbReference>
<protein>
    <recommendedName>
        <fullName evidence="1">DUF1995 domain-containing protein</fullName>
    </recommendedName>
</protein>
<name>M2Y7Y0_GALSU</name>
<accession>M2Y7Y0</accession>
<evidence type="ECO:0000259" key="1">
    <source>
        <dbReference type="Pfam" id="PF09353"/>
    </source>
</evidence>
<reference evidence="3" key="1">
    <citation type="journal article" date="2013" name="Science">
        <title>Gene transfer from bacteria and archaea facilitated evolution of an extremophilic eukaryote.</title>
        <authorList>
            <person name="Schonknecht G."/>
            <person name="Chen W.H."/>
            <person name="Ternes C.M."/>
            <person name="Barbier G.G."/>
            <person name="Shrestha R.P."/>
            <person name="Stanke M."/>
            <person name="Brautigam A."/>
            <person name="Baker B.J."/>
            <person name="Banfield J.F."/>
            <person name="Garavito R.M."/>
            <person name="Carr K."/>
            <person name="Wilkerson C."/>
            <person name="Rensing S.A."/>
            <person name="Gagneul D."/>
            <person name="Dickenson N.E."/>
            <person name="Oesterhelt C."/>
            <person name="Lercher M.J."/>
            <person name="Weber A.P."/>
        </authorList>
    </citation>
    <scope>NUCLEOTIDE SEQUENCE [LARGE SCALE GENOMIC DNA]</scope>
    <source>
        <strain evidence="3">074W</strain>
    </source>
</reference>
<dbReference type="OrthoDB" id="7735at2759"/>
<sequence>MSTLCFNIGRKGLNSCKLSGSFPQLHHKVYCQQPEFPVYIREAALESSGSVMSAILSNWHRVRVDILKEEFVGHSTRFSRDNLFILVRFITDAIKKVQKKPLQIIFPNILLAARARNYFGSETIADVFIDSLESMERKDNVRCVILVMPSSPDENDKWNNLYSMIVQQESLFYVLLNPQSRDNTEVGRFPHFSFQHYNGWKYYKSVYFLHSFVLDDICRIPMEVVVYKKHPFYCKLYYRPQKTTSMGSEWNTVEWNNFMLPDIEEIVQLIHTKDTPYRI</sequence>